<dbReference type="InterPro" id="IPR036640">
    <property type="entry name" value="ABC1_TM_sf"/>
</dbReference>
<feature type="domain" description="Peptidase C39" evidence="11">
    <location>
        <begin position="7"/>
        <end position="132"/>
    </location>
</feature>
<dbReference type="InterPro" id="IPR039421">
    <property type="entry name" value="Type_1_exporter"/>
</dbReference>
<feature type="transmembrane region" description="Helical" evidence="9">
    <location>
        <begin position="158"/>
        <end position="179"/>
    </location>
</feature>
<sequence>MMKIKKQEDIKDCGIVVLQSVFHFFNKYWLSISELKRDAFYNEDGIVIKNLQSLALKWGIELEAFYGDIIALKEINVENPIITIIKENDLNHYVIIKKIDKKYIYILDPISGLRKLEIEYFKKIFSKILITTKKVFDINLKKIENKSPFLHFIWKPEIIWLIILILITSILGFATSFFLKNVINKAILFKNIDVLIKITIVFTWIILFKFFQNIIKELYIKQLQNKIELKVLQNFIFALKEGQNSQLLKLEVSDYIKRFNLISNFSSFIAKVIFVFFSELLTFILSSVILFVLNWKIFLICLLFSSITFSMSFWYRKHLSQKYENLLKIANDLNSNFYNISKNLENLKNKDAFKLLNKLTLESYNNLKQEDIKLWTKNFIFKNFHSFASELLPIFIIFFSAFLVIKDKFELGDMILFISFFSSFINPINSLLDLVIYYPIFSNEYDLLKFILFIPKEKNGDKNINKIETILIENLDHKPNNIKSILKIDQLKINKDLIIKGTNGSGKSTLLKVINQTIETDPNIKINNLSIDFINKEVLREKIIYLSPDKNMFKSDVFTFITFANPEKVDTFLENIIKFNLENLLEKWNIDLKTIIKDNWSNFSDGQRQIIFLLRLLCKKYDVILLDEAFENISQENFDIIKKMILNFQNQAIFIEVSHSGKYIKESEILELDKK</sequence>
<dbReference type="PANTHER" id="PTHR43394:SF1">
    <property type="entry name" value="ATP-BINDING CASSETTE SUB-FAMILY B MEMBER 10, MITOCHONDRIAL"/>
    <property type="match status" value="1"/>
</dbReference>
<comment type="subcellular location">
    <subcellularLocation>
        <location evidence="1">Cell membrane</location>
        <topology evidence="1">Multi-pass membrane protein</topology>
    </subcellularLocation>
</comment>
<gene>
    <name evidence="12" type="ORF">NX772_01255</name>
</gene>
<keyword evidence="13" id="KW-1185">Reference proteome</keyword>
<evidence type="ECO:0000313" key="12">
    <source>
        <dbReference type="EMBL" id="UWD34440.1"/>
    </source>
</evidence>
<keyword evidence="3 9" id="KW-0812">Transmembrane</keyword>
<evidence type="ECO:0000256" key="5">
    <source>
        <dbReference type="ARBA" id="ARBA00022807"/>
    </source>
</evidence>
<dbReference type="InterPro" id="IPR027417">
    <property type="entry name" value="P-loop_NTPase"/>
</dbReference>
<feature type="coiled-coil region" evidence="8">
    <location>
        <begin position="316"/>
        <end position="350"/>
    </location>
</feature>
<evidence type="ECO:0000313" key="13">
    <source>
        <dbReference type="Proteomes" id="UP001058364"/>
    </source>
</evidence>
<dbReference type="InterPro" id="IPR011527">
    <property type="entry name" value="ABC1_TM_dom"/>
</dbReference>
<keyword evidence="5" id="KW-0645">Protease</keyword>
<keyword evidence="8" id="KW-0175">Coiled coil</keyword>
<evidence type="ECO:0000256" key="9">
    <source>
        <dbReference type="SAM" id="Phobius"/>
    </source>
</evidence>
<dbReference type="Pfam" id="PF00664">
    <property type="entry name" value="ABC_membrane"/>
    <property type="match status" value="1"/>
</dbReference>
<dbReference type="Gene3D" id="3.90.70.10">
    <property type="entry name" value="Cysteine proteinases"/>
    <property type="match status" value="1"/>
</dbReference>
<dbReference type="Gene3D" id="1.20.1560.10">
    <property type="entry name" value="ABC transporter type 1, transmembrane domain"/>
    <property type="match status" value="1"/>
</dbReference>
<keyword evidence="5" id="KW-0788">Thiol protease</keyword>
<feature type="transmembrane region" description="Helical" evidence="9">
    <location>
        <begin position="387"/>
        <end position="405"/>
    </location>
</feature>
<evidence type="ECO:0000259" key="11">
    <source>
        <dbReference type="PROSITE" id="PS50990"/>
    </source>
</evidence>
<evidence type="ECO:0000256" key="6">
    <source>
        <dbReference type="ARBA" id="ARBA00022989"/>
    </source>
</evidence>
<dbReference type="PANTHER" id="PTHR43394">
    <property type="entry name" value="ATP-DEPENDENT PERMEASE MDL1, MITOCHONDRIAL"/>
    <property type="match status" value="1"/>
</dbReference>
<dbReference type="InterPro" id="IPR005074">
    <property type="entry name" value="Peptidase_C39"/>
</dbReference>
<evidence type="ECO:0000256" key="3">
    <source>
        <dbReference type="ARBA" id="ARBA00022692"/>
    </source>
</evidence>
<comment type="similarity">
    <text evidence="2">Belongs to the ABC transporter superfamily.</text>
</comment>
<feature type="transmembrane region" description="Helical" evidence="9">
    <location>
        <begin position="417"/>
        <end position="440"/>
    </location>
</feature>
<organism evidence="12 13">
    <name type="scientific">Mesomycoplasma molare</name>
    <dbReference type="NCBI Taxonomy" id="171288"/>
    <lineage>
        <taxon>Bacteria</taxon>
        <taxon>Bacillati</taxon>
        <taxon>Mycoplasmatota</taxon>
        <taxon>Mycoplasmoidales</taxon>
        <taxon>Metamycoplasmataceae</taxon>
        <taxon>Mesomycoplasma</taxon>
    </lineage>
</organism>
<dbReference type="Gene3D" id="3.40.50.300">
    <property type="entry name" value="P-loop containing nucleotide triphosphate hydrolases"/>
    <property type="match status" value="1"/>
</dbReference>
<dbReference type="PROSITE" id="PS50929">
    <property type="entry name" value="ABC_TM1F"/>
    <property type="match status" value="1"/>
</dbReference>
<dbReference type="Pfam" id="PF03412">
    <property type="entry name" value="Peptidase_C39"/>
    <property type="match status" value="1"/>
</dbReference>
<keyword evidence="6 9" id="KW-1133">Transmembrane helix</keyword>
<dbReference type="Proteomes" id="UP001058364">
    <property type="component" value="Chromosome"/>
</dbReference>
<keyword evidence="4" id="KW-0378">Hydrolase</keyword>
<dbReference type="EMBL" id="CP103423">
    <property type="protein sequence ID" value="UWD34440.1"/>
    <property type="molecule type" value="Genomic_DNA"/>
</dbReference>
<dbReference type="InterPro" id="IPR003439">
    <property type="entry name" value="ABC_transporter-like_ATP-bd"/>
</dbReference>
<reference evidence="12" key="1">
    <citation type="submission" date="2022-08" db="EMBL/GenBank/DDBJ databases">
        <title>Complete genome sequence of Mycoplasma molare type strain H 542.</title>
        <authorList>
            <person name="Spergser J."/>
        </authorList>
    </citation>
    <scope>NUCLEOTIDE SEQUENCE</scope>
    <source>
        <strain evidence="12">H 542</strain>
    </source>
</reference>
<name>A0ABY5TV64_9BACT</name>
<keyword evidence="7 9" id="KW-0472">Membrane</keyword>
<dbReference type="NCBIfam" id="NF045998">
    <property type="entry name" value="cleave_ABC_plasm"/>
    <property type="match status" value="1"/>
</dbReference>
<feature type="transmembrane region" description="Helical" evidence="9">
    <location>
        <begin position="297"/>
        <end position="315"/>
    </location>
</feature>
<evidence type="ECO:0000259" key="10">
    <source>
        <dbReference type="PROSITE" id="PS50929"/>
    </source>
</evidence>
<evidence type="ECO:0000256" key="4">
    <source>
        <dbReference type="ARBA" id="ARBA00022801"/>
    </source>
</evidence>
<evidence type="ECO:0000256" key="7">
    <source>
        <dbReference type="ARBA" id="ARBA00023136"/>
    </source>
</evidence>
<dbReference type="PROSITE" id="PS50990">
    <property type="entry name" value="PEPTIDASE_C39"/>
    <property type="match status" value="1"/>
</dbReference>
<feature type="domain" description="ABC transmembrane type-1" evidence="10">
    <location>
        <begin position="159"/>
        <end position="435"/>
    </location>
</feature>
<dbReference type="SUPFAM" id="SSF52540">
    <property type="entry name" value="P-loop containing nucleoside triphosphate hydrolases"/>
    <property type="match status" value="1"/>
</dbReference>
<dbReference type="SUPFAM" id="SSF90123">
    <property type="entry name" value="ABC transporter transmembrane region"/>
    <property type="match status" value="1"/>
</dbReference>
<dbReference type="Pfam" id="PF00005">
    <property type="entry name" value="ABC_tran"/>
    <property type="match status" value="1"/>
</dbReference>
<protein>
    <submittedName>
        <fullName evidence="12">Cysteine peptidase family C39 domain-containing protein</fullName>
    </submittedName>
</protein>
<dbReference type="RefSeq" id="WP_084477566.1">
    <property type="nucleotide sequence ID" value="NZ_CP103423.1"/>
</dbReference>
<evidence type="ECO:0000256" key="2">
    <source>
        <dbReference type="ARBA" id="ARBA00005417"/>
    </source>
</evidence>
<proteinExistence type="inferred from homology"/>
<evidence type="ECO:0000256" key="8">
    <source>
        <dbReference type="SAM" id="Coils"/>
    </source>
</evidence>
<feature type="transmembrane region" description="Helical" evidence="9">
    <location>
        <begin position="268"/>
        <end position="291"/>
    </location>
</feature>
<evidence type="ECO:0000256" key="1">
    <source>
        <dbReference type="ARBA" id="ARBA00004651"/>
    </source>
</evidence>
<feature type="transmembrane region" description="Helical" evidence="9">
    <location>
        <begin position="194"/>
        <end position="211"/>
    </location>
</feature>
<accession>A0ABY5TV64</accession>